<keyword evidence="1" id="KW-0920">Virion tegument</keyword>
<keyword evidence="2" id="KW-0946">Virion</keyword>
<dbReference type="InterPro" id="IPR007611">
    <property type="entry name" value="Herpes_U30"/>
</dbReference>
<accession>A0A120HQI4</accession>
<evidence type="ECO:0000256" key="1">
    <source>
        <dbReference type="ARBA" id="ARBA00022580"/>
    </source>
</evidence>
<name>A0A120HQI4_9GAMA</name>
<keyword evidence="4" id="KW-1185">Reference proteome</keyword>
<dbReference type="KEGG" id="vg:26836982"/>
<dbReference type="EMBL" id="KU220026">
    <property type="protein sequence ID" value="AMA67420.1"/>
    <property type="molecule type" value="Genomic_DNA"/>
</dbReference>
<evidence type="ECO:0000313" key="4">
    <source>
        <dbReference type="Proteomes" id="UP000207650"/>
    </source>
</evidence>
<proteinExistence type="predicted"/>
<dbReference type="OrthoDB" id="6636at10239"/>
<evidence type="ECO:0000313" key="3">
    <source>
        <dbReference type="EMBL" id="AMA67420.1"/>
    </source>
</evidence>
<dbReference type="GO" id="GO:0019068">
    <property type="term" value="P:virion assembly"/>
    <property type="evidence" value="ECO:0007669"/>
    <property type="project" value="InterPro"/>
</dbReference>
<gene>
    <name evidence="3" type="primary">ORF63</name>
    <name evidence="3" type="ORF">AOT99_gpORF63</name>
</gene>
<sequence length="935" mass="107532">MARSLEKISYRMMNASSSLNKIKELVDLEIHPIAIRDLNDPDKVQNFLNTLGDATEDYPKFIVKHPVFFLMRISSFQAQLPLNQSDVHNSAKTLLSIIENFKNIKLFDNTDPADTLDNKNVASIVSQFANNLLNFDPLSSVFIQVPQVIGIFRCVEELVFSCYSLHWQTFPPINFPLLNYGNQNILELWCLTSHINNLNLTHNLPKLQSLKNLAKILITKEQDLFVPNSTPIETSLTLPLAKKKAIEIFKAFDENVPSTIAGPILAFRDSDLNSMTIDFMFMYDHIIEGICSNNIHSCSTKTVNSFVKKCIQFMISLIQFIQTTCSTKNSLSLQEIETIRTAFIKCGLSESACIAFRTIVVMTSPKPEIGWKKLKTFMHLIDNITMFADFFYKCLNNCSPTSISYRSITNIIKLSFIEQSSKLSWHSGNLSKDGYDWHVSQSLKIFLPKPEEKEILSLFKEIQSNFMKYIFSISLKRDWDFTKAQQLFKNILIEKSQETKNYTIATKKEVEKFCDSLEIGDTEYAQNIVQSQHFAPVFIRTKVFPIIQTIMSNSTQKHTILIKLKWLMLFAMEDATGLIQIRRPITLLYFQLMDLFDQNTSRVSVINILDYLEEIGKLIKDAVPDAPQIPTNFINNVYQIAYTPMAMDQISAVNYFLREIQPVLNATWSVMKISHTLCHTKYNYLSEEQIIEIPVHKHDNKLKVSIKIFKDTLKTLERSIHESLVLVTNACHELHNSYVSCLTILEATQTILNHPVKINRVEPNFFQIKETLLGCLKRYRELLSTITQSCAYSLTLHFNFLFETDLLPEKTIKSILEFSDDKDNPNVFMDSIQQPIESSQGEHIQDNTKNNPILSEEDISNIREIYDNFPSLDSFNDFSETTHSIKLSYSDKLNSKQIQLDWETFKDSVYVPKDTPDTLTHISIESIEQAITSNF</sequence>
<reference evidence="3 4" key="1">
    <citation type="journal article" date="2016" name="MSphere">
        <title>Isolation and Characterization of a Novel Gammaherpesvirus from a Microbat Cell Line.</title>
        <authorList>
            <person name="Shabman R.S."/>
            <person name="Shrivastava S."/>
            <person name="Tsibane T."/>
            <person name="Attie O."/>
            <person name="Jayaprakash A."/>
            <person name="Mire C.E."/>
            <person name="Dilley K.E."/>
            <person name="Puri V."/>
            <person name="Stockwell T.B."/>
            <person name="Geisbert T.W."/>
            <person name="Sachidanandam R."/>
            <person name="Basler C.F."/>
        </authorList>
    </citation>
    <scope>NUCLEOTIDE SEQUENCE [LARGE SCALE GENOMIC DNA]</scope>
    <source>
        <strain evidence="3 4">My-HV8/Myotis velifer incautus/USA/FCGHV/2011</strain>
    </source>
</reference>
<dbReference type="GO" id="GO:0044423">
    <property type="term" value="C:virion component"/>
    <property type="evidence" value="ECO:0007669"/>
    <property type="project" value="UniProtKB-KW"/>
</dbReference>
<evidence type="ECO:0000256" key="2">
    <source>
        <dbReference type="ARBA" id="ARBA00022844"/>
    </source>
</evidence>
<protein>
    <submittedName>
        <fullName evidence="3">Tegument protein UL37</fullName>
    </submittedName>
</protein>
<organism evidence="3 4">
    <name type="scientific">Vespertilionid gammaherpesvirus 1</name>
    <dbReference type="NCBI Taxonomy" id="2560830"/>
    <lineage>
        <taxon>Viruses</taxon>
        <taxon>Duplodnaviria</taxon>
        <taxon>Heunggongvirae</taxon>
        <taxon>Peploviricota</taxon>
        <taxon>Herviviricetes</taxon>
        <taxon>Herpesvirales</taxon>
        <taxon>Orthoherpesviridae</taxon>
        <taxon>Gammaherpesvirinae</taxon>
        <taxon>Percavirus</taxon>
        <taxon>Percavirus vespertilionidgamma1</taxon>
    </lineage>
</organism>
<dbReference type="Proteomes" id="UP000207650">
    <property type="component" value="Segment"/>
</dbReference>
<dbReference type="Pfam" id="PF04523">
    <property type="entry name" value="Herpes_U30"/>
    <property type="match status" value="1"/>
</dbReference>